<accession>A0A932MKP7</accession>
<keyword evidence="1" id="KW-0813">Transport</keyword>
<evidence type="ECO:0000256" key="6">
    <source>
        <dbReference type="PROSITE-ProRule" id="PRU00433"/>
    </source>
</evidence>
<keyword evidence="2 6" id="KW-0349">Heme</keyword>
<protein>
    <submittedName>
        <fullName evidence="10">C-type cytochrome</fullName>
    </submittedName>
</protein>
<dbReference type="Pfam" id="PF00034">
    <property type="entry name" value="Cytochrom_C"/>
    <property type="match status" value="1"/>
</dbReference>
<feature type="domain" description="Cytochrome c" evidence="9">
    <location>
        <begin position="36"/>
        <end position="125"/>
    </location>
</feature>
<evidence type="ECO:0000256" key="8">
    <source>
        <dbReference type="SAM" id="SignalP"/>
    </source>
</evidence>
<reference evidence="10" key="1">
    <citation type="submission" date="2020-07" db="EMBL/GenBank/DDBJ databases">
        <title>Huge and variable diversity of episymbiotic CPR bacteria and DPANN archaea in groundwater ecosystems.</title>
        <authorList>
            <person name="He C.Y."/>
            <person name="Keren R."/>
            <person name="Whittaker M."/>
            <person name="Farag I.F."/>
            <person name="Doudna J."/>
            <person name="Cate J.H.D."/>
            <person name="Banfield J.F."/>
        </authorList>
    </citation>
    <scope>NUCLEOTIDE SEQUENCE</scope>
    <source>
        <strain evidence="10">NC_groundwater_763_Ag_S-0.2um_68_21</strain>
    </source>
</reference>
<evidence type="ECO:0000256" key="2">
    <source>
        <dbReference type="ARBA" id="ARBA00022617"/>
    </source>
</evidence>
<feature type="domain" description="Cytochrome c" evidence="9">
    <location>
        <begin position="145"/>
        <end position="242"/>
    </location>
</feature>
<evidence type="ECO:0000313" key="11">
    <source>
        <dbReference type="Proteomes" id="UP000782312"/>
    </source>
</evidence>
<dbReference type="Gene3D" id="1.10.760.10">
    <property type="entry name" value="Cytochrome c-like domain"/>
    <property type="match status" value="4"/>
</dbReference>
<evidence type="ECO:0000259" key="9">
    <source>
        <dbReference type="PROSITE" id="PS51007"/>
    </source>
</evidence>
<evidence type="ECO:0000256" key="7">
    <source>
        <dbReference type="SAM" id="MobiDB-lite"/>
    </source>
</evidence>
<dbReference type="Pfam" id="PF13442">
    <property type="entry name" value="Cytochrome_CBB3"/>
    <property type="match status" value="2"/>
</dbReference>
<sequence length="443" mass="48807">MKGFRGRWVAAGVLAAVAFLPFQNPVVAHAETASKGPALDGERLIRDLNCAACHQLGKGLKSSFPENHQVGPDLSHEGEKVRPEWLFDFLKDPRPLRPGIEARMPKFRLSDEAALGITLYLSSLRPKGAAAEADSRRKPSPPSPGHLAEGKKYFDDLECAKCHFPPGQRPAAGLSVQELGPDLGLARARLNPDWVLRWLKTPQAIQPGTKMPNFFYDDAGQPLDENAEKMMIGVRDYVMQAGEAKPSPNFRKALERLPWVTVARGRELMVELNCVGCHPVEGLPKPKKVGPALAFEGDRVKPDWLAQFLREPRVIRPMEPAAMPDFRLSGGEAAAVAEFIAARWKEEARDASAVGEQSLTAALAVKGKSMWEQELGCSSCHRFGEKGSIGGPILTGLSERLNPAWLFRWVKDPKHFLPNTPMPRVPLTDDEAKAIVAYLFSRR</sequence>
<keyword evidence="8" id="KW-0732">Signal</keyword>
<dbReference type="InterPro" id="IPR051811">
    <property type="entry name" value="Cytochrome_c550/c551-like"/>
</dbReference>
<evidence type="ECO:0000256" key="5">
    <source>
        <dbReference type="ARBA" id="ARBA00023004"/>
    </source>
</evidence>
<name>A0A932MKP7_UNCTE</name>
<dbReference type="AlphaFoldDB" id="A0A932MKP7"/>
<comment type="caution">
    <text evidence="10">The sequence shown here is derived from an EMBL/GenBank/DDBJ whole genome shotgun (WGS) entry which is preliminary data.</text>
</comment>
<dbReference type="PROSITE" id="PS51007">
    <property type="entry name" value="CYTC"/>
    <property type="match status" value="4"/>
</dbReference>
<feature type="chain" id="PRO_5038101938" evidence="8">
    <location>
        <begin position="31"/>
        <end position="443"/>
    </location>
</feature>
<keyword evidence="5 6" id="KW-0408">Iron</keyword>
<evidence type="ECO:0000256" key="3">
    <source>
        <dbReference type="ARBA" id="ARBA00022723"/>
    </source>
</evidence>
<feature type="domain" description="Cytochrome c" evidence="9">
    <location>
        <begin position="362"/>
        <end position="443"/>
    </location>
</feature>
<dbReference type="GO" id="GO:0046872">
    <property type="term" value="F:metal ion binding"/>
    <property type="evidence" value="ECO:0007669"/>
    <property type="project" value="UniProtKB-KW"/>
</dbReference>
<keyword evidence="3 6" id="KW-0479">Metal-binding</keyword>
<evidence type="ECO:0000313" key="10">
    <source>
        <dbReference type="EMBL" id="MBI3126309.1"/>
    </source>
</evidence>
<evidence type="ECO:0000256" key="1">
    <source>
        <dbReference type="ARBA" id="ARBA00022448"/>
    </source>
</evidence>
<proteinExistence type="predicted"/>
<dbReference type="InterPro" id="IPR009056">
    <property type="entry name" value="Cyt_c-like_dom"/>
</dbReference>
<dbReference type="GO" id="GO:0020037">
    <property type="term" value="F:heme binding"/>
    <property type="evidence" value="ECO:0007669"/>
    <property type="project" value="InterPro"/>
</dbReference>
<dbReference type="InterPro" id="IPR036909">
    <property type="entry name" value="Cyt_c-like_dom_sf"/>
</dbReference>
<dbReference type="Proteomes" id="UP000782312">
    <property type="component" value="Unassembled WGS sequence"/>
</dbReference>
<gene>
    <name evidence="10" type="ORF">HYZ11_01725</name>
</gene>
<dbReference type="GO" id="GO:0009055">
    <property type="term" value="F:electron transfer activity"/>
    <property type="evidence" value="ECO:0007669"/>
    <property type="project" value="InterPro"/>
</dbReference>
<dbReference type="PANTHER" id="PTHR37823">
    <property type="entry name" value="CYTOCHROME C-553-LIKE"/>
    <property type="match status" value="1"/>
</dbReference>
<dbReference type="PANTHER" id="PTHR37823:SF1">
    <property type="entry name" value="CYTOCHROME C-553-LIKE"/>
    <property type="match status" value="1"/>
</dbReference>
<dbReference type="EMBL" id="JACPUR010000001">
    <property type="protein sequence ID" value="MBI3126309.1"/>
    <property type="molecule type" value="Genomic_DNA"/>
</dbReference>
<evidence type="ECO:0000256" key="4">
    <source>
        <dbReference type="ARBA" id="ARBA00022982"/>
    </source>
</evidence>
<keyword evidence="4" id="KW-0249">Electron transport</keyword>
<dbReference type="SUPFAM" id="SSF46626">
    <property type="entry name" value="Cytochrome c"/>
    <property type="match status" value="4"/>
</dbReference>
<organism evidence="10 11">
    <name type="scientific">Tectimicrobiota bacterium</name>
    <dbReference type="NCBI Taxonomy" id="2528274"/>
    <lineage>
        <taxon>Bacteria</taxon>
        <taxon>Pseudomonadati</taxon>
        <taxon>Nitrospinota/Tectimicrobiota group</taxon>
        <taxon>Candidatus Tectimicrobiota</taxon>
    </lineage>
</organism>
<feature type="domain" description="Cytochrome c" evidence="9">
    <location>
        <begin position="260"/>
        <end position="344"/>
    </location>
</feature>
<feature type="region of interest" description="Disordered" evidence="7">
    <location>
        <begin position="130"/>
        <end position="150"/>
    </location>
</feature>
<feature type="signal peptide" evidence="8">
    <location>
        <begin position="1"/>
        <end position="30"/>
    </location>
</feature>